<dbReference type="RefSeq" id="WP_199012646.1">
    <property type="nucleotide sequence ID" value="NZ_JBMDHG010000044.1"/>
</dbReference>
<evidence type="ECO:0000313" key="1">
    <source>
        <dbReference type="EMBL" id="EMB2809583.1"/>
    </source>
</evidence>
<gene>
    <name evidence="1" type="ORF">U8038_004564</name>
</gene>
<proteinExistence type="predicted"/>
<reference evidence="1" key="1">
    <citation type="submission" date="2023-12" db="EMBL/GenBank/DDBJ databases">
        <authorList>
            <consortium name="Clinical and Environmental Microbiology Branch: Whole genome sequencing antimicrobial resistance pathogens in the healthcare setting"/>
        </authorList>
    </citation>
    <scope>NUCLEOTIDE SEQUENCE</scope>
    <source>
        <strain evidence="1">Clinical</strain>
    </source>
</reference>
<dbReference type="EMBL" id="ABPNFY010000023">
    <property type="protein sequence ID" value="EMB2809583.1"/>
    <property type="molecule type" value="Genomic_DNA"/>
</dbReference>
<dbReference type="Proteomes" id="UP001289659">
    <property type="component" value="Unassembled WGS sequence"/>
</dbReference>
<evidence type="ECO:0000313" key="2">
    <source>
        <dbReference type="Proteomes" id="UP001289659"/>
    </source>
</evidence>
<sequence length="66" mass="7721">MADLLLTLLAIGALSVLLDWYRSNKALKRCQQEIQVRRIKARGAAFASNYRVWKWVYREILDIVGR</sequence>
<organism evidence="1 2">
    <name type="scientific">Enterobacter hormaechei subsp. hoffmannii</name>
    <dbReference type="NCBI Taxonomy" id="1812934"/>
    <lineage>
        <taxon>Bacteria</taxon>
        <taxon>Pseudomonadati</taxon>
        <taxon>Pseudomonadota</taxon>
        <taxon>Gammaproteobacteria</taxon>
        <taxon>Enterobacterales</taxon>
        <taxon>Enterobacteriaceae</taxon>
        <taxon>Enterobacter</taxon>
        <taxon>Enterobacter cloacae complex</taxon>
    </lineage>
</organism>
<accession>A0AAI9D6R8</accession>
<dbReference type="AlphaFoldDB" id="A0AAI9D6R8"/>
<protein>
    <submittedName>
        <fullName evidence="1">Uncharacterized protein</fullName>
    </submittedName>
</protein>
<comment type="caution">
    <text evidence="1">The sequence shown here is derived from an EMBL/GenBank/DDBJ whole genome shotgun (WGS) entry which is preliminary data.</text>
</comment>
<name>A0AAI9D6R8_9ENTR</name>